<accession>A0A1T3NP36</accession>
<comment type="caution">
    <text evidence="1">The sequence shown here is derived from an EMBL/GenBank/DDBJ whole genome shotgun (WGS) entry which is preliminary data.</text>
</comment>
<dbReference type="OrthoDB" id="4551551at2"/>
<keyword evidence="2" id="KW-1185">Reference proteome</keyword>
<evidence type="ECO:0000313" key="2">
    <source>
        <dbReference type="Proteomes" id="UP000190037"/>
    </source>
</evidence>
<name>A0A1T3NP36_9ACTN</name>
<reference evidence="1 2" key="1">
    <citation type="submission" date="2017-03" db="EMBL/GenBank/DDBJ databases">
        <title>Draft genome sequence of Streptomyces scabrisporus NF3, endophyte isolated from Amphipterygium adstringens.</title>
        <authorList>
            <person name="Vazquez M."/>
            <person name="Ceapa C.D."/>
            <person name="Rodriguez Luna D."/>
            <person name="Sanchez Esquivel S."/>
        </authorList>
    </citation>
    <scope>NUCLEOTIDE SEQUENCE [LARGE SCALE GENOMIC DNA]</scope>
    <source>
        <strain evidence="1 2">NF3</strain>
    </source>
</reference>
<dbReference type="Proteomes" id="UP000190037">
    <property type="component" value="Unassembled WGS sequence"/>
</dbReference>
<protein>
    <submittedName>
        <fullName evidence="1">Uncharacterized protein</fullName>
    </submittedName>
</protein>
<evidence type="ECO:0000313" key="1">
    <source>
        <dbReference type="EMBL" id="OPC78498.1"/>
    </source>
</evidence>
<proteinExistence type="predicted"/>
<dbReference type="AlphaFoldDB" id="A0A1T3NP36"/>
<sequence length="180" mass="19710">MSDPSDPDFYALVATARTVLGAGIGDDPDTWEAAVGPDHLDVPGDGLLRRDHGLVEISFAPAPGGRMACFGFGVKIHRLIHDRTRRTVPSPLSRRYGPFAPRIRFDELRARVTGLGHTVETDDGTGDIHRYRVAESGARIFVIADPDPYARGDHEPPGPQDHQAGDVWSIDVSPAWWDPR</sequence>
<dbReference type="EMBL" id="MWQN01000003">
    <property type="protein sequence ID" value="OPC78498.1"/>
    <property type="molecule type" value="Genomic_DNA"/>
</dbReference>
<organism evidence="1 2">
    <name type="scientific">Embleya scabrispora</name>
    <dbReference type="NCBI Taxonomy" id="159449"/>
    <lineage>
        <taxon>Bacteria</taxon>
        <taxon>Bacillati</taxon>
        <taxon>Actinomycetota</taxon>
        <taxon>Actinomycetes</taxon>
        <taxon>Kitasatosporales</taxon>
        <taxon>Streptomycetaceae</taxon>
        <taxon>Embleya</taxon>
    </lineage>
</organism>
<gene>
    <name evidence="1" type="ORF">B4N89_38235</name>
</gene>